<dbReference type="Proteomes" id="UP001307889">
    <property type="component" value="Chromosome 4"/>
</dbReference>
<dbReference type="PANTHER" id="PTHR10342:SF273">
    <property type="entry name" value="RE14504P"/>
    <property type="match status" value="1"/>
</dbReference>
<dbReference type="InterPro" id="IPR000917">
    <property type="entry name" value="Sulfatase_N"/>
</dbReference>
<keyword evidence="5" id="KW-0106">Calcium</keyword>
<proteinExistence type="inferred from homology"/>
<dbReference type="PANTHER" id="PTHR10342">
    <property type="entry name" value="ARYLSULFATASE"/>
    <property type="match status" value="1"/>
</dbReference>
<dbReference type="InterPro" id="IPR024607">
    <property type="entry name" value="Sulfatase_CS"/>
</dbReference>
<dbReference type="PROSITE" id="PS00149">
    <property type="entry name" value="SULFATASE_2"/>
    <property type="match status" value="1"/>
</dbReference>
<evidence type="ECO:0000256" key="2">
    <source>
        <dbReference type="ARBA" id="ARBA00008779"/>
    </source>
</evidence>
<evidence type="ECO:0000256" key="5">
    <source>
        <dbReference type="ARBA" id="ARBA00022837"/>
    </source>
</evidence>
<keyword evidence="9" id="KW-1185">Reference proteome</keyword>
<name>A0ABN7AN12_9HEMI</name>
<evidence type="ECO:0000313" key="8">
    <source>
        <dbReference type="EMBL" id="BES93627.1"/>
    </source>
</evidence>
<dbReference type="Pfam" id="PF00884">
    <property type="entry name" value="Sulfatase"/>
    <property type="match status" value="1"/>
</dbReference>
<evidence type="ECO:0000256" key="1">
    <source>
        <dbReference type="ARBA" id="ARBA00001913"/>
    </source>
</evidence>
<dbReference type="PROSITE" id="PS00523">
    <property type="entry name" value="SULFATASE_1"/>
    <property type="match status" value="1"/>
</dbReference>
<protein>
    <submittedName>
        <fullName evidence="8">Arylsulfatase</fullName>
    </submittedName>
</protein>
<comment type="cofactor">
    <cofactor evidence="1">
        <name>Ca(2+)</name>
        <dbReference type="ChEBI" id="CHEBI:29108"/>
    </cofactor>
</comment>
<dbReference type="EMBL" id="AP028912">
    <property type="protein sequence ID" value="BES93627.1"/>
    <property type="molecule type" value="Genomic_DNA"/>
</dbReference>
<feature type="domain" description="Sulfatase N-terminal" evidence="7">
    <location>
        <begin position="27"/>
        <end position="355"/>
    </location>
</feature>
<reference evidence="8 9" key="1">
    <citation type="submission" date="2023-09" db="EMBL/GenBank/DDBJ databases">
        <title>Nesidiocoris tenuis whole genome shotgun sequence.</title>
        <authorList>
            <person name="Shibata T."/>
            <person name="Shimoda M."/>
            <person name="Kobayashi T."/>
            <person name="Uehara T."/>
        </authorList>
    </citation>
    <scope>NUCLEOTIDE SEQUENCE [LARGE SCALE GENOMIC DNA]</scope>
    <source>
        <strain evidence="8 9">Japan</strain>
    </source>
</reference>
<dbReference type="Gene3D" id="3.40.720.10">
    <property type="entry name" value="Alkaline Phosphatase, subunit A"/>
    <property type="match status" value="1"/>
</dbReference>
<sequence>MTAIDLKQLAKALICLMAMQSANSKPPNIVILLADDMGWNDIGVHGSDISTPNLDALAYNGVVFKRHYAQPSCTPSRAALLTGQYPIRYGLHGYPIQSQYKDGLPIGITIMPEILKGLGYRTHLVGKWHQGYAKWAQMPTRRGFDSFFGFLNGFLSYYDGVHYDPPNIGLDFRCNEEESWRSVYSKYLPEALSEKAAEVIRAHGQNNTDQPFFLLVATNAPHAGGNRLFSEETPPKRSNATQFIKNPTRRVLADVMRYVDDTMGNIVSTLSSSGQLDDTIVIFMGDNGGPSIDHGEPTGYANAASNYPFRGMKFSMFEGGVRAPAILWKSNLKPHVYENMFHITDWLPTLISAAGGQNRTGLDGVDHWAALAGNGTQAPRNELLVEIHQAKDSYGYIKDNFKLVKSYAKNDSVEYSNNYFSPHPDENPNGYPFEDVQNSAVSIALGLALNASACQNLRDRLVIQHSCSTEQDQTTAGSKDCSIEGCLFDINIDPSECFDVSEQNAALKTQLLDKVEEYKAAMVKRYDLPADNRPNERNYYGPSSAVSLNSCYGLITLLVIAAIHGQVESGCDF</sequence>
<dbReference type="InterPro" id="IPR047115">
    <property type="entry name" value="ARSB"/>
</dbReference>
<accession>A0ABN7AN12</accession>
<evidence type="ECO:0000256" key="3">
    <source>
        <dbReference type="ARBA" id="ARBA00022723"/>
    </source>
</evidence>
<evidence type="ECO:0000256" key="4">
    <source>
        <dbReference type="ARBA" id="ARBA00022801"/>
    </source>
</evidence>
<comment type="similarity">
    <text evidence="2">Belongs to the sulfatase family.</text>
</comment>
<dbReference type="InterPro" id="IPR017850">
    <property type="entry name" value="Alkaline_phosphatase_core_sf"/>
</dbReference>
<keyword evidence="6" id="KW-0325">Glycoprotein</keyword>
<dbReference type="Gene3D" id="3.30.1120.10">
    <property type="match status" value="1"/>
</dbReference>
<dbReference type="SUPFAM" id="SSF53649">
    <property type="entry name" value="Alkaline phosphatase-like"/>
    <property type="match status" value="1"/>
</dbReference>
<evidence type="ECO:0000256" key="6">
    <source>
        <dbReference type="ARBA" id="ARBA00023180"/>
    </source>
</evidence>
<keyword evidence="3" id="KW-0479">Metal-binding</keyword>
<keyword evidence="4" id="KW-0378">Hydrolase</keyword>
<evidence type="ECO:0000313" key="9">
    <source>
        <dbReference type="Proteomes" id="UP001307889"/>
    </source>
</evidence>
<evidence type="ECO:0000259" key="7">
    <source>
        <dbReference type="Pfam" id="PF00884"/>
    </source>
</evidence>
<dbReference type="CDD" id="cd16029">
    <property type="entry name" value="4-S"/>
    <property type="match status" value="1"/>
</dbReference>
<organism evidence="8 9">
    <name type="scientific">Nesidiocoris tenuis</name>
    <dbReference type="NCBI Taxonomy" id="355587"/>
    <lineage>
        <taxon>Eukaryota</taxon>
        <taxon>Metazoa</taxon>
        <taxon>Ecdysozoa</taxon>
        <taxon>Arthropoda</taxon>
        <taxon>Hexapoda</taxon>
        <taxon>Insecta</taxon>
        <taxon>Pterygota</taxon>
        <taxon>Neoptera</taxon>
        <taxon>Paraneoptera</taxon>
        <taxon>Hemiptera</taxon>
        <taxon>Heteroptera</taxon>
        <taxon>Panheteroptera</taxon>
        <taxon>Cimicomorpha</taxon>
        <taxon>Miridae</taxon>
        <taxon>Dicyphina</taxon>
        <taxon>Nesidiocoris</taxon>
    </lineage>
</organism>
<gene>
    <name evidence="8" type="ORF">NTJ_06436</name>
</gene>